<dbReference type="InterPro" id="IPR051923">
    <property type="entry name" value="Glycosyl_Hydrolase_39"/>
</dbReference>
<evidence type="ECO:0000313" key="3">
    <source>
        <dbReference type="Proteomes" id="UP000597444"/>
    </source>
</evidence>
<evidence type="ECO:0000313" key="2">
    <source>
        <dbReference type="EMBL" id="GHO90303.1"/>
    </source>
</evidence>
<evidence type="ECO:0008006" key="4">
    <source>
        <dbReference type="Google" id="ProtNLM"/>
    </source>
</evidence>
<proteinExistence type="predicted"/>
<gene>
    <name evidence="2" type="ORF">KSF_003510</name>
</gene>
<dbReference type="EMBL" id="BNJK01000001">
    <property type="protein sequence ID" value="GHO90303.1"/>
    <property type="molecule type" value="Genomic_DNA"/>
</dbReference>
<name>A0A8J3IB08_9CHLR</name>
<dbReference type="Gene3D" id="3.20.20.80">
    <property type="entry name" value="Glycosidases"/>
    <property type="match status" value="1"/>
</dbReference>
<keyword evidence="3" id="KW-1185">Reference proteome</keyword>
<dbReference type="PANTHER" id="PTHR12631:SF10">
    <property type="entry name" value="BETA-XYLOSIDASE-LIKE PROTEIN-RELATED"/>
    <property type="match status" value="1"/>
</dbReference>
<accession>A0A8J3IB08</accession>
<dbReference type="AlphaFoldDB" id="A0A8J3IB08"/>
<protein>
    <recommendedName>
        <fullName evidence="4">Glycoside hydrolase family 5 domain-containing protein</fullName>
    </recommendedName>
</protein>
<comment type="caution">
    <text evidence="2">The sequence shown here is derived from an EMBL/GenBank/DDBJ whole genome shotgun (WGS) entry which is preliminary data.</text>
</comment>
<organism evidence="2 3">
    <name type="scientific">Reticulibacter mediterranei</name>
    <dbReference type="NCBI Taxonomy" id="2778369"/>
    <lineage>
        <taxon>Bacteria</taxon>
        <taxon>Bacillati</taxon>
        <taxon>Chloroflexota</taxon>
        <taxon>Ktedonobacteria</taxon>
        <taxon>Ktedonobacterales</taxon>
        <taxon>Reticulibacteraceae</taxon>
        <taxon>Reticulibacter</taxon>
    </lineage>
</organism>
<dbReference type="PANTHER" id="PTHR12631">
    <property type="entry name" value="ALPHA-L-IDURONIDASE"/>
    <property type="match status" value="1"/>
</dbReference>
<feature type="region of interest" description="Disordered" evidence="1">
    <location>
        <begin position="1"/>
        <end position="23"/>
    </location>
</feature>
<dbReference type="Proteomes" id="UP000597444">
    <property type="component" value="Unassembled WGS sequence"/>
</dbReference>
<reference evidence="2" key="1">
    <citation type="submission" date="2020-10" db="EMBL/GenBank/DDBJ databases">
        <title>Taxonomic study of unclassified bacteria belonging to the class Ktedonobacteria.</title>
        <authorList>
            <person name="Yabe S."/>
            <person name="Wang C.M."/>
            <person name="Zheng Y."/>
            <person name="Sakai Y."/>
            <person name="Cavaletti L."/>
            <person name="Monciardini P."/>
            <person name="Donadio S."/>
        </authorList>
    </citation>
    <scope>NUCLEOTIDE SEQUENCE</scope>
    <source>
        <strain evidence="2">ID150040</strain>
    </source>
</reference>
<dbReference type="SUPFAM" id="SSF51445">
    <property type="entry name" value="(Trans)glycosidases"/>
    <property type="match status" value="1"/>
</dbReference>
<dbReference type="GO" id="GO:0004553">
    <property type="term" value="F:hydrolase activity, hydrolyzing O-glycosyl compounds"/>
    <property type="evidence" value="ECO:0007669"/>
    <property type="project" value="TreeGrafter"/>
</dbReference>
<evidence type="ECO:0000256" key="1">
    <source>
        <dbReference type="SAM" id="MobiDB-lite"/>
    </source>
</evidence>
<sequence length="485" mass="54764">MSQENSALKRALGSETHPGQGSPLGIVRGPLYGHLGIKADVFMPQVHQLGAHLVRLFLFWDQIEPEQGHFVWEAVDTLLDQLGPSDEVWITLNTSSKWATRHATTFQPPSPALHPEEFEHFVLTLVTHCQGRVHYWQCNNEPTNPLLWEGTAADYANQLKVFSRAVKVADPNAIVVLAGAVDAFHSSADSQNPDAQAEHAFFDHLLQESANDFDVFDLHLYGDHYAIPANIEVVRQKMAALGHQKPIFCGEYNGPSFFNFAENLPILQRLFERMLAYPQSDSQAQAAQSDAVAELYEQMATLPPQVQMFMEGCPAELEEKRHRINCREVVSRCLLALSGGVQKMLCWNLANEKVDRANLMHLLFDKHKLFDYERGAFKQPYPAAETLRRMVDALGDVERVQRIDLPEHPGIYLFEVQRREQGLLFVIWERRDALAGEDDPATPVSWQWSWSQAQAMDVFGEAIPTQVQEGQIHLAVSLTPVFIEP</sequence>
<dbReference type="RefSeq" id="WP_220201275.1">
    <property type="nucleotide sequence ID" value="NZ_BNJK01000001.1"/>
</dbReference>
<dbReference type="InterPro" id="IPR017853">
    <property type="entry name" value="GH"/>
</dbReference>